<dbReference type="InterPro" id="IPR025306">
    <property type="entry name" value="Zn-bnd_dom_prob"/>
</dbReference>
<dbReference type="Pfam" id="PF13451">
    <property type="entry name" value="zf_Tbcl"/>
    <property type="match status" value="1"/>
</dbReference>
<reference evidence="3 4" key="1">
    <citation type="submission" date="2015-12" db="EMBL/GenBank/DDBJ databases">
        <title>Draft genome sequence of the thermoanaerobe Thermotalea metallivorans, an isolate from the runoff channel of the Great Artesian Basin, Australia.</title>
        <authorList>
            <person name="Patel B.K."/>
        </authorList>
    </citation>
    <scope>NUCLEOTIDE SEQUENCE [LARGE SCALE GENOMIC DNA]</scope>
    <source>
        <strain evidence="3 4">B2-1</strain>
    </source>
</reference>
<dbReference type="EMBL" id="LOEE01000026">
    <property type="protein sequence ID" value="KXG76598.1"/>
    <property type="molecule type" value="Genomic_DNA"/>
</dbReference>
<accession>A0A140L7S3</accession>
<keyword evidence="4" id="KW-1185">Reference proteome</keyword>
<sequence length="66" mass="7785">MYQDKQIVCKDCGTEFTFTTGEQQFYAEKGFDNEPKKCKDCRQKAKRSFSKPNNGGQKRAFERSRY</sequence>
<dbReference type="OrthoDB" id="5505402at2"/>
<gene>
    <name evidence="3" type="ORF">AN619_09230</name>
</gene>
<feature type="domain" description="Probable zinc-binding" evidence="2">
    <location>
        <begin position="3"/>
        <end position="48"/>
    </location>
</feature>
<evidence type="ECO:0000313" key="4">
    <source>
        <dbReference type="Proteomes" id="UP000070456"/>
    </source>
</evidence>
<dbReference type="RefSeq" id="WP_068555301.1">
    <property type="nucleotide sequence ID" value="NZ_LOEE01000026.1"/>
</dbReference>
<proteinExistence type="predicted"/>
<name>A0A140L7S3_9FIRM</name>
<evidence type="ECO:0000256" key="1">
    <source>
        <dbReference type="SAM" id="MobiDB-lite"/>
    </source>
</evidence>
<evidence type="ECO:0000313" key="3">
    <source>
        <dbReference type="EMBL" id="KXG76598.1"/>
    </source>
</evidence>
<dbReference type="STRING" id="520762.AN619_09230"/>
<organism evidence="3 4">
    <name type="scientific">Thermotalea metallivorans</name>
    <dbReference type="NCBI Taxonomy" id="520762"/>
    <lineage>
        <taxon>Bacteria</taxon>
        <taxon>Bacillati</taxon>
        <taxon>Bacillota</taxon>
        <taxon>Clostridia</taxon>
        <taxon>Peptostreptococcales</taxon>
        <taxon>Thermotaleaceae</taxon>
        <taxon>Thermotalea</taxon>
    </lineage>
</organism>
<evidence type="ECO:0000259" key="2">
    <source>
        <dbReference type="Pfam" id="PF13451"/>
    </source>
</evidence>
<dbReference type="AlphaFoldDB" id="A0A140L7S3"/>
<feature type="region of interest" description="Disordered" evidence="1">
    <location>
        <begin position="43"/>
        <end position="66"/>
    </location>
</feature>
<comment type="caution">
    <text evidence="3">The sequence shown here is derived from an EMBL/GenBank/DDBJ whole genome shotgun (WGS) entry which is preliminary data.</text>
</comment>
<protein>
    <recommendedName>
        <fullName evidence="2">Probable zinc-binding domain-containing protein</fullName>
    </recommendedName>
</protein>
<dbReference type="Proteomes" id="UP000070456">
    <property type="component" value="Unassembled WGS sequence"/>
</dbReference>